<keyword evidence="2" id="KW-1185">Reference proteome</keyword>
<sequence>MNSTALKIRYPEFKEIDNDLINAVIDEAKNEINRRNWGRFYESGVLALAGHLLFLQGALKQGGAMEGTAVKEVASKTVGSLSISYSSAKTGFESESGSYYLSIYGQRFLELKSKINNHFRLVK</sequence>
<protein>
    <submittedName>
        <fullName evidence="1">DUF4054 domain-containing protein</fullName>
    </submittedName>
</protein>
<proteinExistence type="predicted"/>
<evidence type="ECO:0000313" key="2">
    <source>
        <dbReference type="Proteomes" id="UP000682951"/>
    </source>
</evidence>
<reference evidence="1 2" key="1">
    <citation type="submission" date="2021-04" db="EMBL/GenBank/DDBJ databases">
        <title>Molecular and phenotypic characterization and identification of bacterial isolates recovered from the Anatolian ground squirrels (Spermophilus xanthoprymnus) and which have the potential to form a new species in the Campylobacter genus.</title>
        <authorList>
            <person name="Aydin F."/>
            <person name="Abay S."/>
            <person name="Kayman T."/>
            <person name="Karakaya E."/>
            <person name="Mustak H.K."/>
            <person name="Mustak I.B."/>
            <person name="Bilgin N."/>
            <person name="Duzler A."/>
            <person name="Sahin O."/>
            <person name="Guran O."/>
            <person name="Saticioglu I.B."/>
        </authorList>
    </citation>
    <scope>NUCLEOTIDE SEQUENCE [LARGE SCALE GENOMIC DNA]</scope>
    <source>
        <strain evidence="2">faydin-G24</strain>
    </source>
</reference>
<dbReference type="RefSeq" id="WP_212142216.1">
    <property type="nucleotide sequence ID" value="NZ_JAGSSW010000006.1"/>
</dbReference>
<evidence type="ECO:0000313" key="1">
    <source>
        <dbReference type="EMBL" id="MBR8464285.1"/>
    </source>
</evidence>
<gene>
    <name evidence="1" type="ORF">KDD93_06885</name>
</gene>
<dbReference type="EMBL" id="JAGSSW010000006">
    <property type="protein sequence ID" value="MBR8464285.1"/>
    <property type="molecule type" value="Genomic_DNA"/>
</dbReference>
<organism evidence="1 2">
    <name type="scientific">Campylobacter anatolicus</name>
    <dbReference type="NCBI Taxonomy" id="2829105"/>
    <lineage>
        <taxon>Bacteria</taxon>
        <taxon>Pseudomonadati</taxon>
        <taxon>Campylobacterota</taxon>
        <taxon>Epsilonproteobacteria</taxon>
        <taxon>Campylobacterales</taxon>
        <taxon>Campylobacteraceae</taxon>
        <taxon>Campylobacter</taxon>
    </lineage>
</organism>
<accession>A0ABS5HJV3</accession>
<name>A0ABS5HJV3_9BACT</name>
<dbReference type="InterPro" id="IPR025127">
    <property type="entry name" value="DUF4054"/>
</dbReference>
<dbReference type="Proteomes" id="UP000682951">
    <property type="component" value="Unassembled WGS sequence"/>
</dbReference>
<comment type="caution">
    <text evidence="1">The sequence shown here is derived from an EMBL/GenBank/DDBJ whole genome shotgun (WGS) entry which is preliminary data.</text>
</comment>
<dbReference type="Pfam" id="PF13262">
    <property type="entry name" value="DUF4054"/>
    <property type="match status" value="1"/>
</dbReference>